<feature type="domain" description="Cytochrome c" evidence="8">
    <location>
        <begin position="33"/>
        <end position="132"/>
    </location>
</feature>
<keyword evidence="3 6" id="KW-0479">Metal-binding</keyword>
<keyword evidence="1" id="KW-0813">Transport</keyword>
<keyword evidence="2 6" id="KW-0349">Heme</keyword>
<evidence type="ECO:0000259" key="8">
    <source>
        <dbReference type="PROSITE" id="PS51007"/>
    </source>
</evidence>
<sequence length="133" mass="13523">MKLARFSVVALGALGLAIGVAGTVAPAAAAEGGDPAHGRTVAARCLACHDLNTGATRLGPSLKGVIGRKAGSLPGYAYSDAMKSSGVTWTPDTLNTYLKSPTTYVKGTKMAFAGLPDAKDRADVIAYLQQATK</sequence>
<organism evidence="9 10">
    <name type="scientific">Novosphingobium capsulatum</name>
    <dbReference type="NCBI Taxonomy" id="13688"/>
    <lineage>
        <taxon>Bacteria</taxon>
        <taxon>Pseudomonadati</taxon>
        <taxon>Pseudomonadota</taxon>
        <taxon>Alphaproteobacteria</taxon>
        <taxon>Sphingomonadales</taxon>
        <taxon>Sphingomonadaceae</taxon>
        <taxon>Novosphingobium</taxon>
    </lineage>
</organism>
<dbReference type="EMBL" id="JAVDRD010000001">
    <property type="protein sequence ID" value="MDR6509690.1"/>
    <property type="molecule type" value="Genomic_DNA"/>
</dbReference>
<gene>
    <name evidence="9" type="ORF">J2792_000530</name>
</gene>
<feature type="signal peptide" evidence="7">
    <location>
        <begin position="1"/>
        <end position="29"/>
    </location>
</feature>
<dbReference type="Pfam" id="PF00034">
    <property type="entry name" value="Cytochrom_C"/>
    <property type="match status" value="1"/>
</dbReference>
<keyword evidence="5 6" id="KW-0408">Iron</keyword>
<evidence type="ECO:0000256" key="7">
    <source>
        <dbReference type="SAM" id="SignalP"/>
    </source>
</evidence>
<proteinExistence type="predicted"/>
<evidence type="ECO:0000313" key="10">
    <source>
        <dbReference type="Proteomes" id="UP001184150"/>
    </source>
</evidence>
<protein>
    <submittedName>
        <fullName evidence="9">Cytochrome c</fullName>
    </submittedName>
</protein>
<dbReference type="InterPro" id="IPR002327">
    <property type="entry name" value="Cyt_c_1A/1B"/>
</dbReference>
<keyword evidence="4" id="KW-0249">Electron transport</keyword>
<accession>A0ABU1MH94</accession>
<comment type="caution">
    <text evidence="9">The sequence shown here is derived from an EMBL/GenBank/DDBJ whole genome shotgun (WGS) entry which is preliminary data.</text>
</comment>
<evidence type="ECO:0000256" key="3">
    <source>
        <dbReference type="ARBA" id="ARBA00022723"/>
    </source>
</evidence>
<dbReference type="InterPro" id="IPR009056">
    <property type="entry name" value="Cyt_c-like_dom"/>
</dbReference>
<evidence type="ECO:0000313" key="9">
    <source>
        <dbReference type="EMBL" id="MDR6509690.1"/>
    </source>
</evidence>
<dbReference type="PANTHER" id="PTHR11961">
    <property type="entry name" value="CYTOCHROME C"/>
    <property type="match status" value="1"/>
</dbReference>
<dbReference type="SUPFAM" id="SSF46626">
    <property type="entry name" value="Cytochrome c"/>
    <property type="match status" value="1"/>
</dbReference>
<evidence type="ECO:0000256" key="2">
    <source>
        <dbReference type="ARBA" id="ARBA00022617"/>
    </source>
</evidence>
<dbReference type="PROSITE" id="PS51007">
    <property type="entry name" value="CYTC"/>
    <property type="match status" value="1"/>
</dbReference>
<evidence type="ECO:0000256" key="1">
    <source>
        <dbReference type="ARBA" id="ARBA00022448"/>
    </source>
</evidence>
<dbReference type="PRINTS" id="PR00604">
    <property type="entry name" value="CYTCHRMECIAB"/>
</dbReference>
<name>A0ABU1MH94_9SPHN</name>
<keyword evidence="10" id="KW-1185">Reference proteome</keyword>
<evidence type="ECO:0000256" key="4">
    <source>
        <dbReference type="ARBA" id="ARBA00022982"/>
    </source>
</evidence>
<dbReference type="Proteomes" id="UP001184150">
    <property type="component" value="Unassembled WGS sequence"/>
</dbReference>
<dbReference type="RefSeq" id="WP_062782598.1">
    <property type="nucleotide sequence ID" value="NZ_CP140000.1"/>
</dbReference>
<evidence type="ECO:0000256" key="5">
    <source>
        <dbReference type="ARBA" id="ARBA00023004"/>
    </source>
</evidence>
<reference evidence="9 10" key="1">
    <citation type="submission" date="2023-07" db="EMBL/GenBank/DDBJ databases">
        <title>Sorghum-associated microbial communities from plants grown in Nebraska, USA.</title>
        <authorList>
            <person name="Schachtman D."/>
        </authorList>
    </citation>
    <scope>NUCLEOTIDE SEQUENCE [LARGE SCALE GENOMIC DNA]</scope>
    <source>
        <strain evidence="9 10">DS1027</strain>
    </source>
</reference>
<dbReference type="InterPro" id="IPR036909">
    <property type="entry name" value="Cyt_c-like_dom_sf"/>
</dbReference>
<feature type="chain" id="PRO_5045803300" evidence="7">
    <location>
        <begin position="30"/>
        <end position="133"/>
    </location>
</feature>
<dbReference type="Gene3D" id="1.10.760.10">
    <property type="entry name" value="Cytochrome c-like domain"/>
    <property type="match status" value="1"/>
</dbReference>
<keyword evidence="7" id="KW-0732">Signal</keyword>
<evidence type="ECO:0000256" key="6">
    <source>
        <dbReference type="PROSITE-ProRule" id="PRU00433"/>
    </source>
</evidence>